<keyword evidence="6 7" id="KW-0472">Membrane</keyword>
<dbReference type="AlphaFoldDB" id="F6DKL2"/>
<dbReference type="Pfam" id="PF00892">
    <property type="entry name" value="EamA"/>
    <property type="match status" value="2"/>
</dbReference>
<dbReference type="STRING" id="696281.Desru_2136"/>
<reference evidence="10" key="1">
    <citation type="submission" date="2011-05" db="EMBL/GenBank/DDBJ databases">
        <title>Complete sequence of Desulfotomaculum ruminis DSM 2154.</title>
        <authorList>
            <person name="Lucas S."/>
            <person name="Copeland A."/>
            <person name="Lapidus A."/>
            <person name="Cheng J.-F."/>
            <person name="Goodwin L."/>
            <person name="Pitluck S."/>
            <person name="Lu M."/>
            <person name="Detter J.C."/>
            <person name="Han C."/>
            <person name="Tapia R."/>
            <person name="Land M."/>
            <person name="Hauser L."/>
            <person name="Kyrpides N."/>
            <person name="Ivanova N."/>
            <person name="Mikhailova N."/>
            <person name="Pagani I."/>
            <person name="Stams A.J.M."/>
            <person name="Plugge C.M."/>
            <person name="Muyzer G."/>
            <person name="Kuever J."/>
            <person name="Parshina S.N."/>
            <person name="Ivanova A.E."/>
            <person name="Nazina T.N."/>
            <person name="Brambilla E."/>
            <person name="Spring S."/>
            <person name="Klenk H.-P."/>
            <person name="Woyke T."/>
        </authorList>
    </citation>
    <scope>NUCLEOTIDE SEQUENCE [LARGE SCALE GENOMIC DNA]</scope>
    <source>
        <strain evidence="10">ATCC 23193 / DSM 2154 / NCIB 8452 / DL</strain>
    </source>
</reference>
<evidence type="ECO:0000313" key="9">
    <source>
        <dbReference type="EMBL" id="AEG60387.1"/>
    </source>
</evidence>
<evidence type="ECO:0000313" key="10">
    <source>
        <dbReference type="Proteomes" id="UP000009234"/>
    </source>
</evidence>
<dbReference type="SUPFAM" id="SSF103481">
    <property type="entry name" value="Multidrug resistance efflux transporter EmrE"/>
    <property type="match status" value="2"/>
</dbReference>
<feature type="transmembrane region" description="Helical" evidence="7">
    <location>
        <begin position="97"/>
        <end position="116"/>
    </location>
</feature>
<feature type="transmembrane region" description="Helical" evidence="7">
    <location>
        <begin position="179"/>
        <end position="201"/>
    </location>
</feature>
<dbReference type="HOGENOM" id="CLU_033863_4_4_9"/>
<dbReference type="OrthoDB" id="9799821at2"/>
<feature type="domain" description="EamA" evidence="8">
    <location>
        <begin position="8"/>
        <end position="139"/>
    </location>
</feature>
<evidence type="ECO:0000256" key="2">
    <source>
        <dbReference type="ARBA" id="ARBA00007362"/>
    </source>
</evidence>
<comment type="similarity">
    <text evidence="2">Belongs to the EamA transporter family.</text>
</comment>
<dbReference type="EMBL" id="CP002780">
    <property type="protein sequence ID" value="AEG60387.1"/>
    <property type="molecule type" value="Genomic_DNA"/>
</dbReference>
<evidence type="ECO:0000256" key="3">
    <source>
        <dbReference type="ARBA" id="ARBA00022475"/>
    </source>
</evidence>
<protein>
    <recommendedName>
        <fullName evidence="8">EamA domain-containing protein</fullName>
    </recommendedName>
</protein>
<dbReference type="InterPro" id="IPR000620">
    <property type="entry name" value="EamA_dom"/>
</dbReference>
<gene>
    <name evidence="9" type="ordered locus">Desru_2136</name>
</gene>
<accession>F6DKL2</accession>
<dbReference type="InterPro" id="IPR050638">
    <property type="entry name" value="AA-Vitamin_Transporters"/>
</dbReference>
<feature type="transmembrane region" description="Helical" evidence="7">
    <location>
        <begin position="155"/>
        <end position="172"/>
    </location>
</feature>
<dbReference type="RefSeq" id="WP_013842147.1">
    <property type="nucleotide sequence ID" value="NC_015589.1"/>
</dbReference>
<keyword evidence="5 7" id="KW-1133">Transmembrane helix</keyword>
<keyword evidence="3" id="KW-1003">Cell membrane</keyword>
<dbReference type="Proteomes" id="UP000009234">
    <property type="component" value="Chromosome"/>
</dbReference>
<evidence type="ECO:0000256" key="4">
    <source>
        <dbReference type="ARBA" id="ARBA00022692"/>
    </source>
</evidence>
<sequence length="304" mass="33050">MAKHRVWLLLVLCNLFWAGNYVFGKYVIAEMTPLWITFSRWLLASLLLLPTAFWLEKPELKIVRKSWPALTAMAVLGIIGYNLVLYSALAYTSATNAALVSALNPGVIVLFSVFLLGEKISGIQTSGVLVSLIGALVILTQGRLSQVLYTEYNQGDLLMLAAVVIWTLYSIVGKRLTAVPPITATAVSALIATLLMVPFALAQGIDTQKIGPLAVTGILYMVIFPSLFSYVFWNMSVRAIGASQAGIFLNLIPFFTAIISGVLGEKITTAQIGGGLLVFTGVYLTTGMLDRRLTREKRQGVIRS</sequence>
<dbReference type="PANTHER" id="PTHR32322">
    <property type="entry name" value="INNER MEMBRANE TRANSPORTER"/>
    <property type="match status" value="1"/>
</dbReference>
<feature type="transmembrane region" description="Helical" evidence="7">
    <location>
        <begin position="245"/>
        <end position="264"/>
    </location>
</feature>
<feature type="transmembrane region" description="Helical" evidence="7">
    <location>
        <begin position="34"/>
        <end position="55"/>
    </location>
</feature>
<feature type="transmembrane region" description="Helical" evidence="7">
    <location>
        <begin position="270"/>
        <end position="289"/>
    </location>
</feature>
<organism evidence="9 10">
    <name type="scientific">Desulforamulus ruminis (strain ATCC 23193 / DSM 2154 / NCIMB 8452 / DL)</name>
    <name type="common">Desulfotomaculum ruminis</name>
    <dbReference type="NCBI Taxonomy" id="696281"/>
    <lineage>
        <taxon>Bacteria</taxon>
        <taxon>Bacillati</taxon>
        <taxon>Bacillota</taxon>
        <taxon>Clostridia</taxon>
        <taxon>Eubacteriales</taxon>
        <taxon>Peptococcaceae</taxon>
        <taxon>Desulforamulus</taxon>
    </lineage>
</organism>
<dbReference type="PANTHER" id="PTHR32322:SF18">
    <property type="entry name" value="S-ADENOSYLMETHIONINE_S-ADENOSYLHOMOCYSTEINE TRANSPORTER"/>
    <property type="match status" value="1"/>
</dbReference>
<keyword evidence="10" id="KW-1185">Reference proteome</keyword>
<dbReference type="KEGG" id="dru:Desru_2136"/>
<name>F6DKL2_DESRL</name>
<feature type="transmembrane region" description="Helical" evidence="7">
    <location>
        <begin position="213"/>
        <end position="233"/>
    </location>
</feature>
<evidence type="ECO:0000259" key="8">
    <source>
        <dbReference type="Pfam" id="PF00892"/>
    </source>
</evidence>
<evidence type="ECO:0000256" key="5">
    <source>
        <dbReference type="ARBA" id="ARBA00022989"/>
    </source>
</evidence>
<keyword evidence="4 7" id="KW-0812">Transmembrane</keyword>
<evidence type="ECO:0000256" key="6">
    <source>
        <dbReference type="ARBA" id="ARBA00023136"/>
    </source>
</evidence>
<proteinExistence type="inferred from homology"/>
<dbReference type="eggNOG" id="COG0697">
    <property type="taxonomic scope" value="Bacteria"/>
</dbReference>
<feature type="domain" description="EamA" evidence="8">
    <location>
        <begin position="155"/>
        <end position="286"/>
    </location>
</feature>
<dbReference type="GO" id="GO:0005886">
    <property type="term" value="C:plasma membrane"/>
    <property type="evidence" value="ECO:0007669"/>
    <property type="project" value="UniProtKB-SubCell"/>
</dbReference>
<feature type="transmembrane region" description="Helical" evidence="7">
    <location>
        <begin position="67"/>
        <end position="91"/>
    </location>
</feature>
<reference evidence="9 10" key="2">
    <citation type="journal article" date="2012" name="Stand. Genomic Sci.">
        <title>Complete genome sequence of the sulfate-reducing firmicute Desulfotomaculum ruminis type strain (DL(T)).</title>
        <authorList>
            <person name="Spring S."/>
            <person name="Visser M."/>
            <person name="Lu M."/>
            <person name="Copeland A."/>
            <person name="Lapidus A."/>
            <person name="Lucas S."/>
            <person name="Cheng J.F."/>
            <person name="Han C."/>
            <person name="Tapia R."/>
            <person name="Goodwin L.A."/>
            <person name="Pitluck S."/>
            <person name="Ivanova N."/>
            <person name="Land M."/>
            <person name="Hauser L."/>
            <person name="Larimer F."/>
            <person name="Rohde M."/>
            <person name="Goker M."/>
            <person name="Detter J.C."/>
            <person name="Kyrpides N.C."/>
            <person name="Woyke T."/>
            <person name="Schaap P.J."/>
            <person name="Plugge C.M."/>
            <person name="Muyzer G."/>
            <person name="Kuever J."/>
            <person name="Pereira I.A."/>
            <person name="Parshina S.N."/>
            <person name="Bernier-Latmani R."/>
            <person name="Stams A.J."/>
            <person name="Klenk H.P."/>
        </authorList>
    </citation>
    <scope>NUCLEOTIDE SEQUENCE [LARGE SCALE GENOMIC DNA]</scope>
    <source>
        <strain evidence="10">ATCC 23193 / DSM 2154 / NCIB 8452 / DL</strain>
    </source>
</reference>
<feature type="transmembrane region" description="Helical" evidence="7">
    <location>
        <begin position="128"/>
        <end position="149"/>
    </location>
</feature>
<dbReference type="InterPro" id="IPR037185">
    <property type="entry name" value="EmrE-like"/>
</dbReference>
<evidence type="ECO:0000256" key="7">
    <source>
        <dbReference type="SAM" id="Phobius"/>
    </source>
</evidence>
<comment type="subcellular location">
    <subcellularLocation>
        <location evidence="1">Cell membrane</location>
        <topology evidence="1">Multi-pass membrane protein</topology>
    </subcellularLocation>
</comment>
<evidence type="ECO:0000256" key="1">
    <source>
        <dbReference type="ARBA" id="ARBA00004651"/>
    </source>
</evidence>